<keyword evidence="11 13" id="KW-0472">Membrane</keyword>
<keyword evidence="7" id="KW-0479">Metal-binding</keyword>
<dbReference type="InterPro" id="IPR016174">
    <property type="entry name" value="Di-haem_cyt_TM"/>
</dbReference>
<feature type="transmembrane region" description="Helical" evidence="13">
    <location>
        <begin position="90"/>
        <end position="118"/>
    </location>
</feature>
<feature type="transmembrane region" description="Helical" evidence="13">
    <location>
        <begin position="138"/>
        <end position="158"/>
    </location>
</feature>
<keyword evidence="4" id="KW-1003">Cell membrane</keyword>
<feature type="transmembrane region" description="Helical" evidence="13">
    <location>
        <begin position="42"/>
        <end position="63"/>
    </location>
</feature>
<name>A0A3N0VB63_9GAMM</name>
<dbReference type="Proteomes" id="UP000282106">
    <property type="component" value="Unassembled WGS sequence"/>
</dbReference>
<dbReference type="InParanoid" id="A0A3N0VB63"/>
<reference evidence="15 16" key="1">
    <citation type="submission" date="2018-10" db="EMBL/GenBank/DDBJ databases">
        <authorList>
            <person name="Chen W.-M."/>
        </authorList>
    </citation>
    <scope>NUCLEOTIDE SEQUENCE [LARGE SCALE GENOMIC DNA]</scope>
    <source>
        <strain evidence="15 16">THS-13</strain>
    </source>
</reference>
<protein>
    <submittedName>
        <fullName evidence="15">Cytochrome b</fullName>
    </submittedName>
</protein>
<dbReference type="InterPro" id="IPR011577">
    <property type="entry name" value="Cyt_b561_bac/Ni-Hgenase"/>
</dbReference>
<evidence type="ECO:0000259" key="14">
    <source>
        <dbReference type="Pfam" id="PF01292"/>
    </source>
</evidence>
<evidence type="ECO:0000313" key="15">
    <source>
        <dbReference type="EMBL" id="ROH89518.1"/>
    </source>
</evidence>
<dbReference type="GO" id="GO:0005886">
    <property type="term" value="C:plasma membrane"/>
    <property type="evidence" value="ECO:0007669"/>
    <property type="project" value="UniProtKB-SubCell"/>
</dbReference>
<dbReference type="GO" id="GO:0022904">
    <property type="term" value="P:respiratory electron transport chain"/>
    <property type="evidence" value="ECO:0007669"/>
    <property type="project" value="InterPro"/>
</dbReference>
<evidence type="ECO:0000256" key="6">
    <source>
        <dbReference type="ARBA" id="ARBA00022692"/>
    </source>
</evidence>
<evidence type="ECO:0000313" key="16">
    <source>
        <dbReference type="Proteomes" id="UP000282106"/>
    </source>
</evidence>
<evidence type="ECO:0000256" key="5">
    <source>
        <dbReference type="ARBA" id="ARBA00022617"/>
    </source>
</evidence>
<dbReference type="AlphaFoldDB" id="A0A3N0VB63"/>
<feature type="transmembrane region" description="Helical" evidence="13">
    <location>
        <begin position="12"/>
        <end position="30"/>
    </location>
</feature>
<dbReference type="GO" id="GO:0009055">
    <property type="term" value="F:electron transfer activity"/>
    <property type="evidence" value="ECO:0007669"/>
    <property type="project" value="InterPro"/>
</dbReference>
<evidence type="ECO:0000256" key="12">
    <source>
        <dbReference type="ARBA" id="ARBA00037975"/>
    </source>
</evidence>
<feature type="domain" description="Cytochrome b561 bacterial/Ni-hydrogenase" evidence="14">
    <location>
        <begin position="4"/>
        <end position="175"/>
    </location>
</feature>
<comment type="similarity">
    <text evidence="12">Belongs to the cytochrome b561 family.</text>
</comment>
<evidence type="ECO:0000256" key="11">
    <source>
        <dbReference type="ARBA" id="ARBA00023136"/>
    </source>
</evidence>
<proteinExistence type="inferred from homology"/>
<comment type="subcellular location">
    <subcellularLocation>
        <location evidence="2">Cell membrane</location>
        <topology evidence="2">Multi-pass membrane protein</topology>
    </subcellularLocation>
</comment>
<evidence type="ECO:0000256" key="10">
    <source>
        <dbReference type="ARBA" id="ARBA00023004"/>
    </source>
</evidence>
<dbReference type="PANTHER" id="PTHR30529">
    <property type="entry name" value="CYTOCHROME B561"/>
    <property type="match status" value="1"/>
</dbReference>
<evidence type="ECO:0000256" key="2">
    <source>
        <dbReference type="ARBA" id="ARBA00004651"/>
    </source>
</evidence>
<accession>A0A3N0VB63</accession>
<dbReference type="SUPFAM" id="SSF81342">
    <property type="entry name" value="Transmembrane di-heme cytochromes"/>
    <property type="match status" value="1"/>
</dbReference>
<evidence type="ECO:0000256" key="3">
    <source>
        <dbReference type="ARBA" id="ARBA00022448"/>
    </source>
</evidence>
<keyword evidence="16" id="KW-1185">Reference proteome</keyword>
<keyword evidence="3" id="KW-0813">Transport</keyword>
<dbReference type="InterPro" id="IPR052168">
    <property type="entry name" value="Cytochrome_b561_oxidase"/>
</dbReference>
<dbReference type="RefSeq" id="WP_123211815.1">
    <property type="nucleotide sequence ID" value="NZ_RJVO01000004.1"/>
</dbReference>
<comment type="cofactor">
    <cofactor evidence="1">
        <name>heme b</name>
        <dbReference type="ChEBI" id="CHEBI:60344"/>
    </cofactor>
</comment>
<dbReference type="PANTHER" id="PTHR30529:SF1">
    <property type="entry name" value="CYTOCHROME B561 HOMOLOG 2"/>
    <property type="match status" value="1"/>
</dbReference>
<keyword evidence="6 13" id="KW-0812">Transmembrane</keyword>
<dbReference type="Pfam" id="PF01292">
    <property type="entry name" value="Ni_hydr_CYTB"/>
    <property type="match status" value="1"/>
</dbReference>
<keyword evidence="9 13" id="KW-1133">Transmembrane helix</keyword>
<keyword evidence="8" id="KW-0249">Electron transport</keyword>
<evidence type="ECO:0000256" key="8">
    <source>
        <dbReference type="ARBA" id="ARBA00022982"/>
    </source>
</evidence>
<evidence type="ECO:0000256" key="4">
    <source>
        <dbReference type="ARBA" id="ARBA00022475"/>
    </source>
</evidence>
<keyword evidence="5" id="KW-0349">Heme</keyword>
<comment type="caution">
    <text evidence="15">The sequence shown here is derived from an EMBL/GenBank/DDBJ whole genome shotgun (WGS) entry which is preliminary data.</text>
</comment>
<evidence type="ECO:0000256" key="1">
    <source>
        <dbReference type="ARBA" id="ARBA00001970"/>
    </source>
</evidence>
<dbReference type="Gene3D" id="1.20.950.20">
    <property type="entry name" value="Transmembrane di-heme cytochromes, Chain C"/>
    <property type="match status" value="1"/>
</dbReference>
<dbReference type="GO" id="GO:0046872">
    <property type="term" value="F:metal ion binding"/>
    <property type="evidence" value="ECO:0007669"/>
    <property type="project" value="UniProtKB-KW"/>
</dbReference>
<keyword evidence="10" id="KW-0408">Iron</keyword>
<organism evidence="15 16">
    <name type="scientific">Stagnimonas aquatica</name>
    <dbReference type="NCBI Taxonomy" id="2689987"/>
    <lineage>
        <taxon>Bacteria</taxon>
        <taxon>Pseudomonadati</taxon>
        <taxon>Pseudomonadota</taxon>
        <taxon>Gammaproteobacteria</taxon>
        <taxon>Nevskiales</taxon>
        <taxon>Nevskiaceae</taxon>
        <taxon>Stagnimonas</taxon>
    </lineage>
</organism>
<evidence type="ECO:0000256" key="13">
    <source>
        <dbReference type="SAM" id="Phobius"/>
    </source>
</evidence>
<evidence type="ECO:0000256" key="7">
    <source>
        <dbReference type="ARBA" id="ARBA00022723"/>
    </source>
</evidence>
<sequence length="176" mass="19854">MIQRYTRTAVSLHWLVALLIAGAFGLGWFMTDLPLSPAKLKYYSWHKWIGVTVFLLAVLRLVWRLTHRPPPLPVGMPAWQRQASEWGHRALYLLIFILPLSGWLYSSASGYPVVYLGLVQLPDLVGRDKALAGVLHEVHELLATGLLVLVAVHVLAAFKHHFLDRDGLLGRMWFGA</sequence>
<dbReference type="FunCoup" id="A0A3N0VB63">
    <property type="interactions" value="82"/>
</dbReference>
<gene>
    <name evidence="15" type="ORF">ED208_10310</name>
</gene>
<dbReference type="GO" id="GO:0020037">
    <property type="term" value="F:heme binding"/>
    <property type="evidence" value="ECO:0007669"/>
    <property type="project" value="TreeGrafter"/>
</dbReference>
<dbReference type="EMBL" id="RJVO01000004">
    <property type="protein sequence ID" value="ROH89518.1"/>
    <property type="molecule type" value="Genomic_DNA"/>
</dbReference>
<evidence type="ECO:0000256" key="9">
    <source>
        <dbReference type="ARBA" id="ARBA00022989"/>
    </source>
</evidence>